<keyword evidence="4 5" id="KW-0472">Membrane</keyword>
<name>A0A511QYP7_9DEIN</name>
<dbReference type="GO" id="GO:0055085">
    <property type="term" value="P:transmembrane transport"/>
    <property type="evidence" value="ECO:0007669"/>
    <property type="project" value="InterPro"/>
</dbReference>
<evidence type="ECO:0000256" key="1">
    <source>
        <dbReference type="ARBA" id="ARBA00004141"/>
    </source>
</evidence>
<evidence type="ECO:0000313" key="8">
    <source>
        <dbReference type="Proteomes" id="UP000321197"/>
    </source>
</evidence>
<feature type="transmembrane region" description="Helical" evidence="5">
    <location>
        <begin position="253"/>
        <end position="274"/>
    </location>
</feature>
<feature type="transmembrane region" description="Helical" evidence="5">
    <location>
        <begin position="185"/>
        <end position="201"/>
    </location>
</feature>
<reference evidence="7 8" key="1">
    <citation type="submission" date="2019-07" db="EMBL/GenBank/DDBJ databases">
        <title>Whole genome shotgun sequence of Meiothermus hypogaeus NBRC 106114.</title>
        <authorList>
            <person name="Hosoyama A."/>
            <person name="Uohara A."/>
            <person name="Ohji S."/>
            <person name="Ichikawa N."/>
        </authorList>
    </citation>
    <scope>NUCLEOTIDE SEQUENCE [LARGE SCALE GENOMIC DNA]</scope>
    <source>
        <strain evidence="7 8">NBRC 106114</strain>
    </source>
</reference>
<feature type="transmembrane region" description="Helical" evidence="5">
    <location>
        <begin position="323"/>
        <end position="343"/>
    </location>
</feature>
<comment type="caution">
    <text evidence="7">The sequence shown here is derived from an EMBL/GenBank/DDBJ whole genome shotgun (WGS) entry which is preliminary data.</text>
</comment>
<organism evidence="7 8">
    <name type="scientific">Meiothermus hypogaeus NBRC 106114</name>
    <dbReference type="NCBI Taxonomy" id="1227553"/>
    <lineage>
        <taxon>Bacteria</taxon>
        <taxon>Thermotogati</taxon>
        <taxon>Deinococcota</taxon>
        <taxon>Deinococci</taxon>
        <taxon>Thermales</taxon>
        <taxon>Thermaceae</taxon>
        <taxon>Meiothermus</taxon>
    </lineage>
</organism>
<dbReference type="InterPro" id="IPR002645">
    <property type="entry name" value="STAS_dom"/>
</dbReference>
<dbReference type="SUPFAM" id="SSF52091">
    <property type="entry name" value="SpoIIaa-like"/>
    <property type="match status" value="1"/>
</dbReference>
<feature type="transmembrane region" description="Helical" evidence="5">
    <location>
        <begin position="84"/>
        <end position="102"/>
    </location>
</feature>
<dbReference type="PROSITE" id="PS50801">
    <property type="entry name" value="STAS"/>
    <property type="match status" value="1"/>
</dbReference>
<accession>A0A511QYP7</accession>
<dbReference type="InterPro" id="IPR011547">
    <property type="entry name" value="SLC26A/SulP_dom"/>
</dbReference>
<feature type="transmembrane region" description="Helical" evidence="5">
    <location>
        <begin position="208"/>
        <end position="225"/>
    </location>
</feature>
<protein>
    <submittedName>
        <fullName evidence="7">Sulfate permease</fullName>
    </submittedName>
</protein>
<feature type="transmembrane region" description="Helical" evidence="5">
    <location>
        <begin position="133"/>
        <end position="154"/>
    </location>
</feature>
<feature type="transmembrane region" description="Helical" evidence="5">
    <location>
        <begin position="108"/>
        <end position="126"/>
    </location>
</feature>
<comment type="subcellular location">
    <subcellularLocation>
        <location evidence="1">Membrane</location>
        <topology evidence="1">Multi-pass membrane protein</topology>
    </subcellularLocation>
</comment>
<dbReference type="CDD" id="cd07042">
    <property type="entry name" value="STAS_SulP_like_sulfate_transporter"/>
    <property type="match status" value="1"/>
</dbReference>
<dbReference type="Proteomes" id="UP000321197">
    <property type="component" value="Unassembled WGS sequence"/>
</dbReference>
<dbReference type="EMBL" id="BJXL01000013">
    <property type="protein sequence ID" value="GEM82503.1"/>
    <property type="molecule type" value="Genomic_DNA"/>
</dbReference>
<dbReference type="OrthoDB" id="9771198at2"/>
<feature type="transmembrane region" description="Helical" evidence="5">
    <location>
        <begin position="35"/>
        <end position="54"/>
    </location>
</feature>
<dbReference type="InterPro" id="IPR001902">
    <property type="entry name" value="SLC26A/SulP_fam"/>
</dbReference>
<dbReference type="AlphaFoldDB" id="A0A511QYP7"/>
<dbReference type="Gene3D" id="3.30.750.24">
    <property type="entry name" value="STAS domain"/>
    <property type="match status" value="1"/>
</dbReference>
<feature type="domain" description="STAS" evidence="6">
    <location>
        <begin position="447"/>
        <end position="549"/>
    </location>
</feature>
<proteinExistence type="predicted"/>
<evidence type="ECO:0000256" key="4">
    <source>
        <dbReference type="ARBA" id="ARBA00023136"/>
    </source>
</evidence>
<evidence type="ECO:0000259" key="6">
    <source>
        <dbReference type="PROSITE" id="PS50801"/>
    </source>
</evidence>
<dbReference type="InterPro" id="IPR036513">
    <property type="entry name" value="STAS_dom_sf"/>
</dbReference>
<evidence type="ECO:0000256" key="3">
    <source>
        <dbReference type="ARBA" id="ARBA00022989"/>
    </source>
</evidence>
<dbReference type="GO" id="GO:0016020">
    <property type="term" value="C:membrane"/>
    <property type="evidence" value="ECO:0007669"/>
    <property type="project" value="UniProtKB-SubCell"/>
</dbReference>
<keyword evidence="2 5" id="KW-0812">Transmembrane</keyword>
<feature type="transmembrane region" description="Helical" evidence="5">
    <location>
        <begin position="60"/>
        <end position="77"/>
    </location>
</feature>
<evidence type="ECO:0000256" key="2">
    <source>
        <dbReference type="ARBA" id="ARBA00022692"/>
    </source>
</evidence>
<dbReference type="Pfam" id="PF00916">
    <property type="entry name" value="Sulfate_transp"/>
    <property type="match status" value="1"/>
</dbReference>
<feature type="transmembrane region" description="Helical" evidence="5">
    <location>
        <begin position="387"/>
        <end position="414"/>
    </location>
</feature>
<evidence type="ECO:0000256" key="5">
    <source>
        <dbReference type="SAM" id="Phobius"/>
    </source>
</evidence>
<keyword evidence="3 5" id="KW-1133">Transmembrane helix</keyword>
<sequence>MISNSWLKSLELLNPIPAWRQEFSDYNPTRFQQDLLAGLTVGVVALPLALAFGVTSGAGAAAGLFTAIVAGFIGSAMGGSRYNITGPTGAMTVVLLPIIAQYGVDKIFLVGIMAGLILLVMGLLRFGRLIQLIPYPVVIGFTNGIAIIIFLQQIPAMLGVATPRGEHILPITLEALQDYLRQPEMAAPLLTLLTVGLILLWGRYVKHIPGSIVALIAVTLVSLLFDVPRIGEIPTTLPAPHLPAWSFTDVSRLFSPALAVALLAGIETLLSAVVADSMTIRERHDPDREVIGSSFANLLAPIFGGIPATGAIARTAVNVRSGAQTRLSGIIHALFLLLVVVLLGPLAQAIPLAALAGILMVVAVRMIEWEAVQAILRSTKSDLSTMLVTMGMTVAFDLVLAIEVGLVLAGILFIQRMRNSLSLEPMDLTPQVPSHLEVDHDLLRERVVAFRVDGPLFFAAAGEFINNLTQISKVDALILRMRRVKVIDASGANALLTMKQALERKGIKFLISGLQPQPREVLARMGLLDEITTHGHHLFETTDQAIGHAWSHVERNRQTQSESKPVGP</sequence>
<dbReference type="Pfam" id="PF01740">
    <property type="entry name" value="STAS"/>
    <property type="match status" value="1"/>
</dbReference>
<dbReference type="RefSeq" id="WP_119339347.1">
    <property type="nucleotide sequence ID" value="NZ_BJXL01000013.1"/>
</dbReference>
<dbReference type="PANTHER" id="PTHR11814">
    <property type="entry name" value="SULFATE TRANSPORTER"/>
    <property type="match status" value="1"/>
</dbReference>
<evidence type="ECO:0000313" key="7">
    <source>
        <dbReference type="EMBL" id="GEM82503.1"/>
    </source>
</evidence>
<gene>
    <name evidence="7" type="ORF">MHY01S_06690</name>
</gene>